<evidence type="ECO:0000313" key="2">
    <source>
        <dbReference type="EMBL" id="MBW0567383.1"/>
    </source>
</evidence>
<accession>A0A9Q3JQ71</accession>
<dbReference type="Proteomes" id="UP000765509">
    <property type="component" value="Unassembled WGS sequence"/>
</dbReference>
<organism evidence="2 3">
    <name type="scientific">Austropuccinia psidii MF-1</name>
    <dbReference type="NCBI Taxonomy" id="1389203"/>
    <lineage>
        <taxon>Eukaryota</taxon>
        <taxon>Fungi</taxon>
        <taxon>Dikarya</taxon>
        <taxon>Basidiomycota</taxon>
        <taxon>Pucciniomycotina</taxon>
        <taxon>Pucciniomycetes</taxon>
        <taxon>Pucciniales</taxon>
        <taxon>Sphaerophragmiaceae</taxon>
        <taxon>Austropuccinia</taxon>
    </lineage>
</organism>
<protein>
    <submittedName>
        <fullName evidence="2">Uncharacterized protein</fullName>
    </submittedName>
</protein>
<dbReference type="AlphaFoldDB" id="A0A9Q3JQ71"/>
<comment type="caution">
    <text evidence="2">The sequence shown here is derived from an EMBL/GenBank/DDBJ whole genome shotgun (WGS) entry which is preliminary data.</text>
</comment>
<keyword evidence="3" id="KW-1185">Reference proteome</keyword>
<feature type="region of interest" description="Disordered" evidence="1">
    <location>
        <begin position="1"/>
        <end position="22"/>
    </location>
</feature>
<reference evidence="2" key="1">
    <citation type="submission" date="2021-03" db="EMBL/GenBank/DDBJ databases">
        <title>Draft genome sequence of rust myrtle Austropuccinia psidii MF-1, a brazilian biotype.</title>
        <authorList>
            <person name="Quecine M.C."/>
            <person name="Pachon D.M.R."/>
            <person name="Bonatelli M.L."/>
            <person name="Correr F.H."/>
            <person name="Franceschini L.M."/>
            <person name="Leite T.F."/>
            <person name="Margarido G.R.A."/>
            <person name="Almeida C.A."/>
            <person name="Ferrarezi J.A."/>
            <person name="Labate C.A."/>
        </authorList>
    </citation>
    <scope>NUCLEOTIDE SEQUENCE</scope>
    <source>
        <strain evidence="2">MF-1</strain>
    </source>
</reference>
<evidence type="ECO:0000256" key="1">
    <source>
        <dbReference type="SAM" id="MobiDB-lite"/>
    </source>
</evidence>
<gene>
    <name evidence="2" type="ORF">O181_107098</name>
</gene>
<evidence type="ECO:0000313" key="3">
    <source>
        <dbReference type="Proteomes" id="UP000765509"/>
    </source>
</evidence>
<dbReference type="EMBL" id="AVOT02080759">
    <property type="protein sequence ID" value="MBW0567383.1"/>
    <property type="molecule type" value="Genomic_DNA"/>
</dbReference>
<name>A0A9Q3JQ71_9BASI</name>
<sequence>MYAVSEFQHPPQKVESSPIHSQERECSKECWTQEPLGESVGQHVICLDSRYLDAVLANCVIDKEESLVQVPHPFMRFVVKHNLDRGLVAAENCFVKLANQLP</sequence>
<proteinExistence type="predicted"/>